<feature type="region of interest" description="Disordered" evidence="1">
    <location>
        <begin position="374"/>
        <end position="403"/>
    </location>
</feature>
<dbReference type="GO" id="GO:0003729">
    <property type="term" value="F:mRNA binding"/>
    <property type="evidence" value="ECO:0007669"/>
    <property type="project" value="TreeGrafter"/>
</dbReference>
<evidence type="ECO:0000313" key="2">
    <source>
        <dbReference type="EMBL" id="PIA61167.1"/>
    </source>
</evidence>
<organism evidence="2 3">
    <name type="scientific">Aquilegia coerulea</name>
    <name type="common">Rocky mountain columbine</name>
    <dbReference type="NCBI Taxonomy" id="218851"/>
    <lineage>
        <taxon>Eukaryota</taxon>
        <taxon>Viridiplantae</taxon>
        <taxon>Streptophyta</taxon>
        <taxon>Embryophyta</taxon>
        <taxon>Tracheophyta</taxon>
        <taxon>Spermatophyta</taxon>
        <taxon>Magnoliopsida</taxon>
        <taxon>Ranunculales</taxon>
        <taxon>Ranunculaceae</taxon>
        <taxon>Thalictroideae</taxon>
        <taxon>Aquilegia</taxon>
    </lineage>
</organism>
<evidence type="ECO:0000313" key="3">
    <source>
        <dbReference type="Proteomes" id="UP000230069"/>
    </source>
</evidence>
<dbReference type="PANTHER" id="PTHR32091">
    <property type="entry name" value="EUKARYOTIC TRANSLATION INITIATION FACTOR 4B"/>
    <property type="match status" value="1"/>
</dbReference>
<protein>
    <submittedName>
        <fullName evidence="2">Uncharacterized protein</fullName>
    </submittedName>
</protein>
<dbReference type="Pfam" id="PF06273">
    <property type="entry name" value="eIF-4B"/>
    <property type="match status" value="1"/>
</dbReference>
<proteinExistence type="predicted"/>
<reference evidence="2 3" key="1">
    <citation type="submission" date="2017-09" db="EMBL/GenBank/DDBJ databases">
        <title>WGS assembly of Aquilegia coerulea Goldsmith.</title>
        <authorList>
            <person name="Hodges S."/>
            <person name="Kramer E."/>
            <person name="Nordborg M."/>
            <person name="Tomkins J."/>
            <person name="Borevitz J."/>
            <person name="Derieg N."/>
            <person name="Yan J."/>
            <person name="Mihaltcheva S."/>
            <person name="Hayes R.D."/>
            <person name="Rokhsar D."/>
        </authorList>
    </citation>
    <scope>NUCLEOTIDE SEQUENCE [LARGE SCALE GENOMIC DNA]</scope>
    <source>
        <strain evidence="3">cv. Goldsmith</strain>
    </source>
</reference>
<dbReference type="EMBL" id="KZ305020">
    <property type="protein sequence ID" value="PIA61167.1"/>
    <property type="molecule type" value="Genomic_DNA"/>
</dbReference>
<sequence>MEGSKFISNSKFCWADEVEKEEEEEAIKTHHLHQLEKLNPFGSARPRELVLEEKGVDWRKLDEKLHKPSSSPSNVVRKEKQPKETAPGTTAPVDGKHTWSPRTSGLERNIESTRLGGNGNPAGCLMFPNHDMDPLVPPLRYPPRNIMVLMKQWPSQVYNVATLLDSAVFPIERRREDSINEVGMQRSLNFKRLDTGVYRSSDLHDREIELEKEKSYMENERCFIQKELGNEASGDIGAVRSSSVQKVNSNYGGTHRLPGPIVANGRRRRAADEEFDRGNIENEYGRTDGLRKSARGLPLIRPQPNGERLGHCHLKNDEVGFNCKNVGVRPLEEHENRNMENVHSRQTLDARGFDGFHMGRVDKGRSDYENMTMKKPAFESNNKKKGGTKSRVFTSHEHQLRRK</sequence>
<dbReference type="GO" id="GO:0003743">
    <property type="term" value="F:translation initiation factor activity"/>
    <property type="evidence" value="ECO:0007669"/>
    <property type="project" value="InterPro"/>
</dbReference>
<dbReference type="AlphaFoldDB" id="A0A2G5EZU6"/>
<dbReference type="OrthoDB" id="985902at2759"/>
<dbReference type="Proteomes" id="UP000230069">
    <property type="component" value="Unassembled WGS sequence"/>
</dbReference>
<dbReference type="InParanoid" id="A0A2G5EZU6"/>
<dbReference type="InterPro" id="IPR010433">
    <property type="entry name" value="EIF-4B_pln"/>
</dbReference>
<dbReference type="PANTHER" id="PTHR32091:SF24">
    <property type="entry name" value="DUF4005 DOMAIN-CONTAINING PROTEIN"/>
    <property type="match status" value="1"/>
</dbReference>
<gene>
    <name evidence="2" type="ORF">AQUCO_00300589v1</name>
</gene>
<keyword evidence="3" id="KW-1185">Reference proteome</keyword>
<name>A0A2G5EZU6_AQUCA</name>
<evidence type="ECO:0000256" key="1">
    <source>
        <dbReference type="SAM" id="MobiDB-lite"/>
    </source>
</evidence>
<feature type="region of interest" description="Disordered" evidence="1">
    <location>
        <begin position="63"/>
        <end position="104"/>
    </location>
</feature>
<accession>A0A2G5EZU6</accession>
<feature type="compositionally biased region" description="Basic and acidic residues" evidence="1">
    <location>
        <begin position="394"/>
        <end position="403"/>
    </location>
</feature>